<dbReference type="GO" id="GO:0008168">
    <property type="term" value="F:methyltransferase activity"/>
    <property type="evidence" value="ECO:0007669"/>
    <property type="project" value="UniProtKB-KW"/>
</dbReference>
<dbReference type="CDD" id="cd02440">
    <property type="entry name" value="AdoMet_MTases"/>
    <property type="match status" value="1"/>
</dbReference>
<evidence type="ECO:0000313" key="2">
    <source>
        <dbReference type="Proteomes" id="UP000605897"/>
    </source>
</evidence>
<protein>
    <submittedName>
        <fullName evidence="1">Methyltransferase</fullName>
    </submittedName>
</protein>
<keyword evidence="2" id="KW-1185">Reference proteome</keyword>
<dbReference type="Gene3D" id="3.40.50.150">
    <property type="entry name" value="Vaccinia Virus protein VP39"/>
    <property type="match status" value="1"/>
</dbReference>
<comment type="caution">
    <text evidence="1">The sequence shown here is derived from an EMBL/GenBank/DDBJ whole genome shotgun (WGS) entry which is preliminary data.</text>
</comment>
<organism evidence="1 2">
    <name type="scientific">Amycolatopsis deserti</name>
    <dbReference type="NCBI Taxonomy" id="185696"/>
    <lineage>
        <taxon>Bacteria</taxon>
        <taxon>Bacillati</taxon>
        <taxon>Actinomycetota</taxon>
        <taxon>Actinomycetes</taxon>
        <taxon>Pseudonocardiales</taxon>
        <taxon>Pseudonocardiaceae</taxon>
        <taxon>Amycolatopsis</taxon>
    </lineage>
</organism>
<name>A0ABQ3ITS5_9PSEU</name>
<dbReference type="RefSeq" id="WP_191244586.1">
    <property type="nucleotide sequence ID" value="NZ_BNAU01000002.1"/>
</dbReference>
<dbReference type="Proteomes" id="UP000605897">
    <property type="component" value="Unassembled WGS sequence"/>
</dbReference>
<dbReference type="InterPro" id="IPR029063">
    <property type="entry name" value="SAM-dependent_MTases_sf"/>
</dbReference>
<sequence>MNPEAVAGVFTAARSEFAAWSARLWRPLGEILTAVARPQPGDRVLDACCGAGASAIPAALAVGSEGSVDAVDIAEGLLDEGRREAAALGLRSLRFTAADVLAWPHDGYDVVQSSFGVFFFPDMDAGARHLAGLLRPGGRFAVSTWRADGMGRIVPIGRAAALPDNPALADAPERPNQSARVDTADKLGDWLSSIGLRDAEVREVRYVQPLHPDDAWTFYLGSAMRGFVTGLSPDALGRVRARFTEGLRDAGLDTLDASALIGVGRRD</sequence>
<gene>
    <name evidence="1" type="ORF">GCM10017786_24100</name>
</gene>
<dbReference type="EMBL" id="BNAU01000002">
    <property type="protein sequence ID" value="GHE90970.1"/>
    <property type="molecule type" value="Genomic_DNA"/>
</dbReference>
<reference evidence="2" key="1">
    <citation type="journal article" date="2019" name="Int. J. Syst. Evol. Microbiol.">
        <title>The Global Catalogue of Microorganisms (GCM) 10K type strain sequencing project: providing services to taxonomists for standard genome sequencing and annotation.</title>
        <authorList>
            <consortium name="The Broad Institute Genomics Platform"/>
            <consortium name="The Broad Institute Genome Sequencing Center for Infectious Disease"/>
            <person name="Wu L."/>
            <person name="Ma J."/>
        </authorList>
    </citation>
    <scope>NUCLEOTIDE SEQUENCE [LARGE SCALE GENOMIC DNA]</scope>
    <source>
        <strain evidence="2">CGMCC 4.7677</strain>
    </source>
</reference>
<dbReference type="PANTHER" id="PTHR43591">
    <property type="entry name" value="METHYLTRANSFERASE"/>
    <property type="match status" value="1"/>
</dbReference>
<dbReference type="SUPFAM" id="SSF53335">
    <property type="entry name" value="S-adenosyl-L-methionine-dependent methyltransferases"/>
    <property type="match status" value="1"/>
</dbReference>
<accession>A0ABQ3ITS5</accession>
<dbReference type="PANTHER" id="PTHR43591:SF24">
    <property type="entry name" value="2-METHOXY-6-POLYPRENYL-1,4-BENZOQUINOL METHYLASE, MITOCHONDRIAL"/>
    <property type="match status" value="1"/>
</dbReference>
<dbReference type="GO" id="GO:0032259">
    <property type="term" value="P:methylation"/>
    <property type="evidence" value="ECO:0007669"/>
    <property type="project" value="UniProtKB-KW"/>
</dbReference>
<evidence type="ECO:0000313" key="1">
    <source>
        <dbReference type="EMBL" id="GHE90970.1"/>
    </source>
</evidence>
<keyword evidence="1" id="KW-0808">Transferase</keyword>
<dbReference type="Pfam" id="PF01209">
    <property type="entry name" value="Ubie_methyltran"/>
    <property type="match status" value="1"/>
</dbReference>
<keyword evidence="1" id="KW-0489">Methyltransferase</keyword>
<proteinExistence type="predicted"/>